<evidence type="ECO:0000313" key="10">
    <source>
        <dbReference type="EMBL" id="OXA58206.1"/>
    </source>
</evidence>
<dbReference type="InterPro" id="IPR029058">
    <property type="entry name" value="AB_hydrolase_fold"/>
</dbReference>
<dbReference type="GO" id="GO:0070012">
    <property type="term" value="F:oligopeptidase activity"/>
    <property type="evidence" value="ECO:0007669"/>
    <property type="project" value="TreeGrafter"/>
</dbReference>
<evidence type="ECO:0000256" key="7">
    <source>
        <dbReference type="RuleBase" id="RU368024"/>
    </source>
</evidence>
<dbReference type="Pfam" id="PF02897">
    <property type="entry name" value="Peptidase_S9_N"/>
    <property type="match status" value="1"/>
</dbReference>
<evidence type="ECO:0000313" key="11">
    <source>
        <dbReference type="Proteomes" id="UP000198287"/>
    </source>
</evidence>
<reference evidence="10 11" key="1">
    <citation type="submission" date="2015-12" db="EMBL/GenBank/DDBJ databases">
        <title>The genome of Folsomia candida.</title>
        <authorList>
            <person name="Faddeeva A."/>
            <person name="Derks M.F."/>
            <person name="Anvar Y."/>
            <person name="Smit S."/>
            <person name="Van Straalen N."/>
            <person name="Roelofs D."/>
        </authorList>
    </citation>
    <scope>NUCLEOTIDE SEQUENCE [LARGE SCALE GENOMIC DNA]</scope>
    <source>
        <strain evidence="10 11">VU population</strain>
        <tissue evidence="10">Whole body</tissue>
    </source>
</reference>
<proteinExistence type="inferred from homology"/>
<keyword evidence="6 7" id="KW-0720">Serine protease</keyword>
<keyword evidence="5 7" id="KW-0378">Hydrolase</keyword>
<evidence type="ECO:0000256" key="6">
    <source>
        <dbReference type="ARBA" id="ARBA00022825"/>
    </source>
</evidence>
<gene>
    <name evidence="10" type="ORF">Fcan01_07450</name>
</gene>
<evidence type="ECO:0000256" key="3">
    <source>
        <dbReference type="ARBA" id="ARBA00016310"/>
    </source>
</evidence>
<dbReference type="OrthoDB" id="248387at2759"/>
<dbReference type="InterPro" id="IPR051167">
    <property type="entry name" value="Prolyl_oligopep/macrocyclase"/>
</dbReference>
<dbReference type="FunFam" id="3.40.50.1820:FF:000005">
    <property type="entry name" value="Prolyl endopeptidase"/>
    <property type="match status" value="1"/>
</dbReference>
<dbReference type="Gene3D" id="3.40.50.1820">
    <property type="entry name" value="alpha/beta hydrolase"/>
    <property type="match status" value="1"/>
</dbReference>
<dbReference type="Pfam" id="PF00326">
    <property type="entry name" value="Peptidase_S9"/>
    <property type="match status" value="1"/>
</dbReference>
<comment type="catalytic activity">
    <reaction evidence="1">
        <text>Hydrolysis of Pro-|-Xaa &gt;&gt; Ala-|-Xaa in oligopeptides.</text>
        <dbReference type="EC" id="3.4.21.26"/>
    </reaction>
</comment>
<name>A0A226ENP8_FOLCA</name>
<dbReference type="InterPro" id="IPR002470">
    <property type="entry name" value="Peptidase_S9A"/>
</dbReference>
<evidence type="ECO:0000259" key="8">
    <source>
        <dbReference type="Pfam" id="PF00326"/>
    </source>
</evidence>
<keyword evidence="4 7" id="KW-0645">Protease</keyword>
<dbReference type="SUPFAM" id="SSF50993">
    <property type="entry name" value="Peptidase/esterase 'gauge' domain"/>
    <property type="match status" value="1"/>
</dbReference>
<organism evidence="10 11">
    <name type="scientific">Folsomia candida</name>
    <name type="common">Springtail</name>
    <dbReference type="NCBI Taxonomy" id="158441"/>
    <lineage>
        <taxon>Eukaryota</taxon>
        <taxon>Metazoa</taxon>
        <taxon>Ecdysozoa</taxon>
        <taxon>Arthropoda</taxon>
        <taxon>Hexapoda</taxon>
        <taxon>Collembola</taxon>
        <taxon>Entomobryomorpha</taxon>
        <taxon>Isotomoidea</taxon>
        <taxon>Isotomidae</taxon>
        <taxon>Proisotominae</taxon>
        <taxon>Folsomia</taxon>
    </lineage>
</organism>
<evidence type="ECO:0000256" key="4">
    <source>
        <dbReference type="ARBA" id="ARBA00022670"/>
    </source>
</evidence>
<evidence type="ECO:0000256" key="1">
    <source>
        <dbReference type="ARBA" id="ARBA00001070"/>
    </source>
</evidence>
<dbReference type="EC" id="3.4.21.-" evidence="7"/>
<dbReference type="PANTHER" id="PTHR42881:SF2">
    <property type="entry name" value="PROLYL ENDOPEPTIDASE"/>
    <property type="match status" value="1"/>
</dbReference>
<dbReference type="InterPro" id="IPR023302">
    <property type="entry name" value="Pept_S9A_N"/>
</dbReference>
<sequence length="729" mass="82997">MSVSESTDSVMNETPRHKDVMALKYPDVPRMEFSANLHGVEVNNPYEYLEDSNKEETRTFVNEQNALFDSFFSKSEPRYLIQDKLEATWNCPTIWVPMKKGSRLFYWENCLQNHNTLHVNESTDGSGVVRKILDPNLWDKDGRFSVGAFAISQDGKLVAYSISENGSDWETIKIREVDCGHDLEDIVRFTKLTNLRWTSDSKGFFYQRFPKHKSGYGQANGTETGRNLNAKLYYHVVDTLQDDDILVAEFPSNPTWTMFTELSDDGDYLFVHASDVIGEKYLFYASLKGGITGKLQLTRVFSQPGNHWYLANDDTVVYLMTTVGAKNFHHLIRVDLANHGKGKYDVIMMDQGKKVLWAIVVNENKLVICYVKDVLSRIEIRDLRTGNVIDQLAIEPGTASDKYGRRSDKEFYFKLESYVNPGTIYKVEFGITEIKLQVYKTTDFKTLDLDTFKMSMFSYSSNDGTNIPMFLVHKKNMPRDSNRPCLLTAYGGYGYSRLPAFNIPYLFFAQHFGVVAIANIRGGGEYGKNWHDEGRLLNKKTGFEDFIAGAKFLLNNGYTRPHKLAITGASNGGLLIGAVVNQRPDLFGAAIPQVGIMDMLRYHKFTVGHLWIGEFGSPDDSKYFHYLRQYSPLHNIKAPEDEGQQYPSILVTTSDHDDRVVCSHSLKYIAELQYMAAKNNPGQKNPFLLKVYQNTGHVSGKPTQAKVEEWTDIFAFLTHTLGYNFNTNP</sequence>
<dbReference type="OMA" id="YQCDLRT"/>
<comment type="similarity">
    <text evidence="2 7">Belongs to the peptidase S9A family.</text>
</comment>
<feature type="domain" description="Peptidase S9A N-terminal" evidence="9">
    <location>
        <begin position="27"/>
        <end position="433"/>
    </location>
</feature>
<evidence type="ECO:0000259" key="9">
    <source>
        <dbReference type="Pfam" id="PF02897"/>
    </source>
</evidence>
<protein>
    <recommendedName>
        <fullName evidence="3 7">Prolyl endopeptidase</fullName>
        <ecNumber evidence="7">3.4.21.-</ecNumber>
    </recommendedName>
</protein>
<comment type="caution">
    <text evidence="10">The sequence shown here is derived from an EMBL/GenBank/DDBJ whole genome shotgun (WGS) entry which is preliminary data.</text>
</comment>
<feature type="domain" description="Peptidase S9 prolyl oligopeptidase catalytic" evidence="8">
    <location>
        <begin position="508"/>
        <end position="722"/>
    </location>
</feature>
<dbReference type="Gene3D" id="2.130.10.120">
    <property type="entry name" value="Prolyl oligopeptidase, N-terminal domain"/>
    <property type="match status" value="1"/>
</dbReference>
<dbReference type="GO" id="GO:0006508">
    <property type="term" value="P:proteolysis"/>
    <property type="evidence" value="ECO:0007669"/>
    <property type="project" value="UniProtKB-KW"/>
</dbReference>
<evidence type="ECO:0000256" key="2">
    <source>
        <dbReference type="ARBA" id="ARBA00005228"/>
    </source>
</evidence>
<dbReference type="AlphaFoldDB" id="A0A226ENP8"/>
<dbReference type="InterPro" id="IPR001375">
    <property type="entry name" value="Peptidase_S9_cat"/>
</dbReference>
<dbReference type="Proteomes" id="UP000198287">
    <property type="component" value="Unassembled WGS sequence"/>
</dbReference>
<keyword evidence="11" id="KW-1185">Reference proteome</keyword>
<accession>A0A226ENP8</accession>
<dbReference type="PRINTS" id="PR00862">
    <property type="entry name" value="PROLIGOPTASE"/>
</dbReference>
<dbReference type="PANTHER" id="PTHR42881">
    <property type="entry name" value="PROLYL ENDOPEPTIDASE"/>
    <property type="match status" value="1"/>
</dbReference>
<dbReference type="GO" id="GO:0004252">
    <property type="term" value="F:serine-type endopeptidase activity"/>
    <property type="evidence" value="ECO:0007669"/>
    <property type="project" value="UniProtKB-UniRule"/>
</dbReference>
<dbReference type="SUPFAM" id="SSF53474">
    <property type="entry name" value="alpha/beta-Hydrolases"/>
    <property type="match status" value="1"/>
</dbReference>
<evidence type="ECO:0000256" key="5">
    <source>
        <dbReference type="ARBA" id="ARBA00022801"/>
    </source>
</evidence>
<dbReference type="EMBL" id="LNIX01000003">
    <property type="protein sequence ID" value="OXA58206.1"/>
    <property type="molecule type" value="Genomic_DNA"/>
</dbReference>
<dbReference type="GO" id="GO:0005829">
    <property type="term" value="C:cytosol"/>
    <property type="evidence" value="ECO:0007669"/>
    <property type="project" value="TreeGrafter"/>
</dbReference>